<reference evidence="1 2" key="1">
    <citation type="submission" date="2020-08" db="EMBL/GenBank/DDBJ databases">
        <title>Edaphobacter telluris sp. nov. and Acidobacterium dinghuensis sp. nov., two acidobacteria isolated from forest soil.</title>
        <authorList>
            <person name="Fu J."/>
            <person name="Qiu L."/>
        </authorList>
    </citation>
    <scope>NUCLEOTIDE SEQUENCE [LARGE SCALE GENOMIC DNA]</scope>
    <source>
        <strain evidence="1">4Y35</strain>
    </source>
</reference>
<dbReference type="RefSeq" id="WP_186746056.1">
    <property type="nucleotide sequence ID" value="NZ_CP060394.1"/>
</dbReference>
<gene>
    <name evidence="1" type="ORF">H7849_09690</name>
</gene>
<dbReference type="EMBL" id="CP060394">
    <property type="protein sequence ID" value="QNI34141.1"/>
    <property type="molecule type" value="Genomic_DNA"/>
</dbReference>
<keyword evidence="2" id="KW-1185">Reference proteome</keyword>
<evidence type="ECO:0000313" key="1">
    <source>
        <dbReference type="EMBL" id="QNI34141.1"/>
    </source>
</evidence>
<organism evidence="1 2">
    <name type="scientific">Alloacidobacterium dinghuense</name>
    <dbReference type="NCBI Taxonomy" id="2763107"/>
    <lineage>
        <taxon>Bacteria</taxon>
        <taxon>Pseudomonadati</taxon>
        <taxon>Acidobacteriota</taxon>
        <taxon>Terriglobia</taxon>
        <taxon>Terriglobales</taxon>
        <taxon>Acidobacteriaceae</taxon>
        <taxon>Alloacidobacterium</taxon>
    </lineage>
</organism>
<sequence>MSSVSGSSFSVTSLLDRAIDALARTDTTSLTQVLTDCNCAEMPDSQEEFSRALTQQAAFEKVLELTARNLRLLRGEENSFRYGRGRGRNS</sequence>
<accession>A0A7G8BNM1</accession>
<name>A0A7G8BNM1_9BACT</name>
<proteinExistence type="predicted"/>
<protein>
    <submittedName>
        <fullName evidence="1">Uncharacterized protein</fullName>
    </submittedName>
</protein>
<dbReference type="Proteomes" id="UP000515312">
    <property type="component" value="Chromosome"/>
</dbReference>
<dbReference type="AlphaFoldDB" id="A0A7G8BNM1"/>
<evidence type="ECO:0000313" key="2">
    <source>
        <dbReference type="Proteomes" id="UP000515312"/>
    </source>
</evidence>
<dbReference type="KEGG" id="adin:H7849_09690"/>